<dbReference type="PANTHER" id="PTHR24416">
    <property type="entry name" value="TYROSINE-PROTEIN KINASE RECEPTOR"/>
    <property type="match status" value="1"/>
</dbReference>
<dbReference type="GO" id="GO:0007169">
    <property type="term" value="P:cell surface receptor protein tyrosine kinase signaling pathway"/>
    <property type="evidence" value="ECO:0007669"/>
    <property type="project" value="TreeGrafter"/>
</dbReference>
<dbReference type="AlphaFoldDB" id="A0A2G8KSR6"/>
<dbReference type="InterPro" id="IPR008266">
    <property type="entry name" value="Tyr_kinase_AS"/>
</dbReference>
<evidence type="ECO:0000256" key="3">
    <source>
        <dbReference type="PROSITE-ProRule" id="PRU10141"/>
    </source>
</evidence>
<name>A0A2G8KSR6_STIJA</name>
<dbReference type="InterPro" id="IPR017441">
    <property type="entry name" value="Protein_kinase_ATP_BS"/>
</dbReference>
<keyword evidence="5" id="KW-0675">Receptor</keyword>
<evidence type="ECO:0000313" key="5">
    <source>
        <dbReference type="EMBL" id="PIK51051.1"/>
    </source>
</evidence>
<dbReference type="OrthoDB" id="535945at2759"/>
<accession>A0A2G8KSR6</accession>
<keyword evidence="3" id="KW-0067">ATP-binding</keyword>
<dbReference type="InterPro" id="IPR001245">
    <property type="entry name" value="Ser-Thr/Tyr_kinase_cat_dom"/>
</dbReference>
<dbReference type="Proteomes" id="UP000230750">
    <property type="component" value="Unassembled WGS sequence"/>
</dbReference>
<dbReference type="Gene3D" id="3.30.200.20">
    <property type="entry name" value="Phosphorylase Kinase, domain 1"/>
    <property type="match status" value="1"/>
</dbReference>
<dbReference type="GO" id="GO:0043235">
    <property type="term" value="C:receptor complex"/>
    <property type="evidence" value="ECO:0007669"/>
    <property type="project" value="TreeGrafter"/>
</dbReference>
<reference evidence="5 6" key="1">
    <citation type="journal article" date="2017" name="PLoS Biol.">
        <title>The sea cucumber genome provides insights into morphological evolution and visceral regeneration.</title>
        <authorList>
            <person name="Zhang X."/>
            <person name="Sun L."/>
            <person name="Yuan J."/>
            <person name="Sun Y."/>
            <person name="Gao Y."/>
            <person name="Zhang L."/>
            <person name="Li S."/>
            <person name="Dai H."/>
            <person name="Hamel J.F."/>
            <person name="Liu C."/>
            <person name="Yu Y."/>
            <person name="Liu S."/>
            <person name="Lin W."/>
            <person name="Guo K."/>
            <person name="Jin S."/>
            <person name="Xu P."/>
            <person name="Storey K.B."/>
            <person name="Huan P."/>
            <person name="Zhang T."/>
            <person name="Zhou Y."/>
            <person name="Zhang J."/>
            <person name="Lin C."/>
            <person name="Li X."/>
            <person name="Xing L."/>
            <person name="Huo D."/>
            <person name="Sun M."/>
            <person name="Wang L."/>
            <person name="Mercier A."/>
            <person name="Li F."/>
            <person name="Yang H."/>
            <person name="Xiang J."/>
        </authorList>
    </citation>
    <scope>NUCLEOTIDE SEQUENCE [LARGE SCALE GENOMIC DNA]</scope>
    <source>
        <strain evidence="5">Shaxun</strain>
        <tissue evidence="5">Muscle</tissue>
    </source>
</reference>
<evidence type="ECO:0000259" key="4">
    <source>
        <dbReference type="PROSITE" id="PS50011"/>
    </source>
</evidence>
<dbReference type="PROSITE" id="PS00109">
    <property type="entry name" value="PROTEIN_KINASE_TYR"/>
    <property type="match status" value="1"/>
</dbReference>
<keyword evidence="6" id="KW-1185">Reference proteome</keyword>
<sequence length="214" mass="24434">TVLPEFRDKEIPEPDSLKVLGDPIGAGQYGKVYLGLLCDKAGGEFQVAVKTTRDGLTAAMKEEFLDEIRLMLEIGEHPNILKLVGCQTVQEPYYLITEYMEYGSLKDYFKKCRKPEFGKKNPVFILTDYLKLGMSHQICEGMVYLSSTRYFHGDLAARNVLINQKMEVKISDFGLSNDIYQRGYFRLPPEEKRPVKWYSPEANIHGRCSTEGDV</sequence>
<dbReference type="PROSITE" id="PS00107">
    <property type="entry name" value="PROTEIN_KINASE_ATP"/>
    <property type="match status" value="1"/>
</dbReference>
<comment type="subcellular location">
    <subcellularLocation>
        <location evidence="1">Membrane</location>
        <topology evidence="1">Single-pass membrane protein</topology>
    </subcellularLocation>
</comment>
<evidence type="ECO:0000256" key="1">
    <source>
        <dbReference type="ARBA" id="ARBA00004167"/>
    </source>
</evidence>
<keyword evidence="3" id="KW-0547">Nucleotide-binding</keyword>
<dbReference type="InterPro" id="IPR000719">
    <property type="entry name" value="Prot_kinase_dom"/>
</dbReference>
<dbReference type="PRINTS" id="PR00109">
    <property type="entry name" value="TYRKINASE"/>
</dbReference>
<dbReference type="PROSITE" id="PS50011">
    <property type="entry name" value="PROTEIN_KINASE_DOM"/>
    <property type="match status" value="1"/>
</dbReference>
<proteinExistence type="predicted"/>
<dbReference type="STRING" id="307972.A0A2G8KSR6"/>
<dbReference type="EMBL" id="MRZV01000392">
    <property type="protein sequence ID" value="PIK51051.1"/>
    <property type="molecule type" value="Genomic_DNA"/>
</dbReference>
<dbReference type="GO" id="GO:0004714">
    <property type="term" value="F:transmembrane receptor protein tyrosine kinase activity"/>
    <property type="evidence" value="ECO:0007669"/>
    <property type="project" value="UniProtKB-EC"/>
</dbReference>
<feature type="domain" description="Protein kinase" evidence="4">
    <location>
        <begin position="18"/>
        <end position="214"/>
    </location>
</feature>
<dbReference type="InterPro" id="IPR011009">
    <property type="entry name" value="Kinase-like_dom_sf"/>
</dbReference>
<feature type="non-terminal residue" evidence="5">
    <location>
        <position position="1"/>
    </location>
</feature>
<gene>
    <name evidence="5" type="ORF">BSL78_12044</name>
</gene>
<dbReference type="Pfam" id="PF07714">
    <property type="entry name" value="PK_Tyr_Ser-Thr"/>
    <property type="match status" value="1"/>
</dbReference>
<dbReference type="Gene3D" id="1.10.510.10">
    <property type="entry name" value="Transferase(Phosphotransferase) domain 1"/>
    <property type="match status" value="1"/>
</dbReference>
<protein>
    <submittedName>
        <fullName evidence="5">Putative platelet-derived growth factor receptor beta-like</fullName>
    </submittedName>
</protein>
<dbReference type="InterPro" id="IPR050122">
    <property type="entry name" value="RTK"/>
</dbReference>
<comment type="caution">
    <text evidence="5">The sequence shown here is derived from an EMBL/GenBank/DDBJ whole genome shotgun (WGS) entry which is preliminary data.</text>
</comment>
<comment type="catalytic activity">
    <reaction evidence="2">
        <text>L-tyrosyl-[protein] + ATP = O-phospho-L-tyrosyl-[protein] + ADP + H(+)</text>
        <dbReference type="Rhea" id="RHEA:10596"/>
        <dbReference type="Rhea" id="RHEA-COMP:10136"/>
        <dbReference type="Rhea" id="RHEA-COMP:20101"/>
        <dbReference type="ChEBI" id="CHEBI:15378"/>
        <dbReference type="ChEBI" id="CHEBI:30616"/>
        <dbReference type="ChEBI" id="CHEBI:46858"/>
        <dbReference type="ChEBI" id="CHEBI:61978"/>
        <dbReference type="ChEBI" id="CHEBI:456216"/>
        <dbReference type="EC" id="2.7.10.1"/>
    </reaction>
</comment>
<feature type="binding site" evidence="3">
    <location>
        <position position="50"/>
    </location>
    <ligand>
        <name>ATP</name>
        <dbReference type="ChEBI" id="CHEBI:30616"/>
    </ligand>
</feature>
<dbReference type="GO" id="GO:0005886">
    <property type="term" value="C:plasma membrane"/>
    <property type="evidence" value="ECO:0007669"/>
    <property type="project" value="TreeGrafter"/>
</dbReference>
<evidence type="ECO:0000313" key="6">
    <source>
        <dbReference type="Proteomes" id="UP000230750"/>
    </source>
</evidence>
<organism evidence="5 6">
    <name type="scientific">Stichopus japonicus</name>
    <name type="common">Sea cucumber</name>
    <dbReference type="NCBI Taxonomy" id="307972"/>
    <lineage>
        <taxon>Eukaryota</taxon>
        <taxon>Metazoa</taxon>
        <taxon>Echinodermata</taxon>
        <taxon>Eleutherozoa</taxon>
        <taxon>Echinozoa</taxon>
        <taxon>Holothuroidea</taxon>
        <taxon>Aspidochirotacea</taxon>
        <taxon>Aspidochirotida</taxon>
        <taxon>Stichopodidae</taxon>
        <taxon>Apostichopus</taxon>
    </lineage>
</organism>
<dbReference type="GO" id="GO:0005524">
    <property type="term" value="F:ATP binding"/>
    <property type="evidence" value="ECO:0007669"/>
    <property type="project" value="UniProtKB-UniRule"/>
</dbReference>
<dbReference type="PANTHER" id="PTHR24416:SF620">
    <property type="entry name" value="TYROSINE-PROTEIN KINASE RECEPTOR TORSO"/>
    <property type="match status" value="1"/>
</dbReference>
<dbReference type="SUPFAM" id="SSF56112">
    <property type="entry name" value="Protein kinase-like (PK-like)"/>
    <property type="match status" value="1"/>
</dbReference>
<evidence type="ECO:0000256" key="2">
    <source>
        <dbReference type="ARBA" id="ARBA00051243"/>
    </source>
</evidence>